<dbReference type="AlphaFoldDB" id="A0A2U8H175"/>
<comment type="similarity">
    <text evidence="1">Belongs to the HpcH/HpaI aldolase family.</text>
</comment>
<sequence>MQMPKNHFKRALAAGEFQVGAFLGLIDPCCAEIMASAGFDWLMVDGEHGANDPRSVLAQLQAMAPYPVKVVVRTVDHDVARIKQYLDVGVQSLLVPMVESAEQARALVRAMRYPPSGIRGVGTALARAARWNGVEGYFDQADAEMCLIVQIESRAGLEAIDEILAVEGVDAVFVGPSDLAASLGHLGNPGHPEVSAAVSDALSRIAAAGKAAGVFSADPAAAERYRQAGASFVAAGVDTLLLRNAAVQLAGRFKTADAPRAGAAY</sequence>
<evidence type="ECO:0000259" key="4">
    <source>
        <dbReference type="Pfam" id="PF03328"/>
    </source>
</evidence>
<keyword evidence="2" id="KW-0479">Metal-binding</keyword>
<protein>
    <submittedName>
        <fullName evidence="5">2-keto-3-deoxy-L-rhamnonate aldolase</fullName>
    </submittedName>
</protein>
<accession>A0A2U8H175</accession>
<dbReference type="GO" id="GO:0046872">
    <property type="term" value="F:metal ion binding"/>
    <property type="evidence" value="ECO:0007669"/>
    <property type="project" value="UniProtKB-KW"/>
</dbReference>
<gene>
    <name evidence="5" type="ORF">CEW87_08045</name>
</gene>
<evidence type="ECO:0000313" key="6">
    <source>
        <dbReference type="Proteomes" id="UP000244902"/>
    </source>
</evidence>
<name>A0A2U8H175_9RHOO</name>
<dbReference type="PANTHER" id="PTHR30502:SF0">
    <property type="entry name" value="PHOSPHOENOLPYRUVATE CARBOXYLASE FAMILY PROTEIN"/>
    <property type="match status" value="1"/>
</dbReference>
<dbReference type="Pfam" id="PF03328">
    <property type="entry name" value="HpcH_HpaI"/>
    <property type="match status" value="1"/>
</dbReference>
<keyword evidence="3" id="KW-0456">Lyase</keyword>
<evidence type="ECO:0000256" key="1">
    <source>
        <dbReference type="ARBA" id="ARBA00005568"/>
    </source>
</evidence>
<dbReference type="InterPro" id="IPR040442">
    <property type="entry name" value="Pyrv_kinase-like_dom_sf"/>
</dbReference>
<dbReference type="EMBL" id="CP022188">
    <property type="protein sequence ID" value="AWI79323.1"/>
    <property type="molecule type" value="Genomic_DNA"/>
</dbReference>
<organism evidence="5 6">
    <name type="scientific">Parazoarcus communis</name>
    <dbReference type="NCBI Taxonomy" id="41977"/>
    <lineage>
        <taxon>Bacteria</taxon>
        <taxon>Pseudomonadati</taxon>
        <taxon>Pseudomonadota</taxon>
        <taxon>Betaproteobacteria</taxon>
        <taxon>Rhodocyclales</taxon>
        <taxon>Zoogloeaceae</taxon>
        <taxon>Parazoarcus</taxon>
    </lineage>
</organism>
<dbReference type="GO" id="GO:0005737">
    <property type="term" value="C:cytoplasm"/>
    <property type="evidence" value="ECO:0007669"/>
    <property type="project" value="TreeGrafter"/>
</dbReference>
<evidence type="ECO:0000256" key="3">
    <source>
        <dbReference type="ARBA" id="ARBA00023239"/>
    </source>
</evidence>
<dbReference type="FunFam" id="3.20.20.60:FF:000004">
    <property type="entry name" value="5-keto-4-deoxy-D-glucarate aldolase"/>
    <property type="match status" value="1"/>
</dbReference>
<dbReference type="InterPro" id="IPR005000">
    <property type="entry name" value="Aldolase/citrate-lyase_domain"/>
</dbReference>
<feature type="domain" description="HpcH/HpaI aldolase/citrate lyase" evidence="4">
    <location>
        <begin position="18"/>
        <end position="245"/>
    </location>
</feature>
<dbReference type="PANTHER" id="PTHR30502">
    <property type="entry name" value="2-KETO-3-DEOXY-L-RHAMNONATE ALDOLASE"/>
    <property type="match status" value="1"/>
</dbReference>
<dbReference type="GO" id="GO:0016832">
    <property type="term" value="F:aldehyde-lyase activity"/>
    <property type="evidence" value="ECO:0007669"/>
    <property type="project" value="TreeGrafter"/>
</dbReference>
<evidence type="ECO:0000313" key="5">
    <source>
        <dbReference type="EMBL" id="AWI79323.1"/>
    </source>
</evidence>
<dbReference type="Proteomes" id="UP000244902">
    <property type="component" value="Chromosome"/>
</dbReference>
<dbReference type="Gene3D" id="3.20.20.60">
    <property type="entry name" value="Phosphoenolpyruvate-binding domains"/>
    <property type="match status" value="1"/>
</dbReference>
<dbReference type="SUPFAM" id="SSF51621">
    <property type="entry name" value="Phosphoenolpyruvate/pyruvate domain"/>
    <property type="match status" value="1"/>
</dbReference>
<dbReference type="RefSeq" id="WP_108972219.1">
    <property type="nucleotide sequence ID" value="NZ_CP022188.1"/>
</dbReference>
<dbReference type="InterPro" id="IPR050251">
    <property type="entry name" value="HpcH-HpaI_aldolase"/>
</dbReference>
<evidence type="ECO:0000256" key="2">
    <source>
        <dbReference type="ARBA" id="ARBA00022723"/>
    </source>
</evidence>
<proteinExistence type="inferred from homology"/>
<dbReference type="OrthoDB" id="86160at2"/>
<dbReference type="InterPro" id="IPR015813">
    <property type="entry name" value="Pyrv/PenolPyrv_kinase-like_dom"/>
</dbReference>
<reference evidence="5 6" key="1">
    <citation type="submission" date="2017-06" db="EMBL/GenBank/DDBJ databases">
        <title>Azoarcus sp. TSNA42 complete genome sequence.</title>
        <authorList>
            <person name="Woo J.-H."/>
            <person name="Kim H.-S."/>
        </authorList>
    </citation>
    <scope>NUCLEOTIDE SEQUENCE [LARGE SCALE GENOMIC DNA]</scope>
    <source>
        <strain evidence="5 6">TSNA42</strain>
    </source>
</reference>